<evidence type="ECO:0000313" key="2">
    <source>
        <dbReference type="Proteomes" id="UP000494256"/>
    </source>
</evidence>
<dbReference type="EMBL" id="CADEBD010000294">
    <property type="protein sequence ID" value="CAB3234474.1"/>
    <property type="molecule type" value="Genomic_DNA"/>
</dbReference>
<dbReference type="Proteomes" id="UP000494256">
    <property type="component" value="Unassembled WGS sequence"/>
</dbReference>
<accession>A0A8S0ZRK1</accession>
<evidence type="ECO:0000313" key="1">
    <source>
        <dbReference type="EMBL" id="CAB3234474.1"/>
    </source>
</evidence>
<comment type="caution">
    <text evidence="1">The sequence shown here is derived from an EMBL/GenBank/DDBJ whole genome shotgun (WGS) entry which is preliminary data.</text>
</comment>
<dbReference type="OrthoDB" id="272985at2759"/>
<reference evidence="1 2" key="1">
    <citation type="submission" date="2020-04" db="EMBL/GenBank/DDBJ databases">
        <authorList>
            <person name="Wallbank WR R."/>
            <person name="Pardo Diaz C."/>
            <person name="Kozak K."/>
            <person name="Martin S."/>
            <person name="Jiggins C."/>
            <person name="Moest M."/>
            <person name="Warren A I."/>
            <person name="Byers J.R.P. K."/>
            <person name="Montejo-Kovacevich G."/>
            <person name="Yen C E."/>
        </authorList>
    </citation>
    <scope>NUCLEOTIDE SEQUENCE [LARGE SCALE GENOMIC DNA]</scope>
</reference>
<name>A0A8S0ZRK1_ARCPL</name>
<organism evidence="1 2">
    <name type="scientific">Arctia plantaginis</name>
    <name type="common">Wood tiger moth</name>
    <name type="synonym">Phalaena plantaginis</name>
    <dbReference type="NCBI Taxonomy" id="874455"/>
    <lineage>
        <taxon>Eukaryota</taxon>
        <taxon>Metazoa</taxon>
        <taxon>Ecdysozoa</taxon>
        <taxon>Arthropoda</taxon>
        <taxon>Hexapoda</taxon>
        <taxon>Insecta</taxon>
        <taxon>Pterygota</taxon>
        <taxon>Neoptera</taxon>
        <taxon>Endopterygota</taxon>
        <taxon>Lepidoptera</taxon>
        <taxon>Glossata</taxon>
        <taxon>Ditrysia</taxon>
        <taxon>Noctuoidea</taxon>
        <taxon>Erebidae</taxon>
        <taxon>Arctiinae</taxon>
        <taxon>Arctia</taxon>
    </lineage>
</organism>
<dbReference type="AlphaFoldDB" id="A0A8S0ZRK1"/>
<gene>
    <name evidence="1" type="ORF">APLA_LOCUS6677</name>
</gene>
<proteinExistence type="predicted"/>
<sequence length="82" mass="8479">MGCGRAWSRVVVAGAAEPPRGSSGATVPQYNAPACAVIVSIVKANLLGLETSARQLRDELNSASGLVNFDVNAHEERGGNDE</sequence>
<protein>
    <submittedName>
        <fullName evidence="1">Uncharacterized protein</fullName>
    </submittedName>
</protein>